<sequence length="320" mass="36129">MIRSDSLLIIMDSKKHSVLFICLAALVLAEFIMTLFVNALAGIGASGPVGWFLNNTGEISDFYYVEITPAGWTFSIWAFIYTYQALFLLYTLTAICRRNKTGYVYRSPAVITPVMLVVYAINLALNVTWLFLFDRQYMPAAVVVAAFLPTTLWIILFINHRLVDKHGYDFVQTKRGELIAIRAIIQNGLVFYATWVTIATLLNLAIVLSYWGGMEQSTACTICLSILLVEVLLYSVLENIVWDKYLRYTYTVWLVVIFALIGSIAQNWNVAKPNSIFTAVLLGLAFALFLIKLVVSVWRTFSKPLYTARVSQSKEELAMA</sequence>
<dbReference type="PANTHER" id="PTHR33802:SF1">
    <property type="entry name" value="XK-RELATED PROTEIN"/>
    <property type="match status" value="1"/>
</dbReference>
<name>A0A914ATH9_PATMI</name>
<evidence type="ECO:0000313" key="2">
    <source>
        <dbReference type="EnsemblMetazoa" id="XP_038067350.1"/>
    </source>
</evidence>
<feature type="transmembrane region" description="Helical" evidence="1">
    <location>
        <begin position="248"/>
        <end position="268"/>
    </location>
</feature>
<keyword evidence="3" id="KW-1185">Reference proteome</keyword>
<evidence type="ECO:0000313" key="3">
    <source>
        <dbReference type="Proteomes" id="UP000887568"/>
    </source>
</evidence>
<proteinExistence type="predicted"/>
<feature type="transmembrane region" description="Helical" evidence="1">
    <location>
        <begin position="70"/>
        <end position="96"/>
    </location>
</feature>
<keyword evidence="1" id="KW-0812">Transmembrane</keyword>
<feature type="transmembrane region" description="Helical" evidence="1">
    <location>
        <begin position="274"/>
        <end position="295"/>
    </location>
</feature>
<dbReference type="InterPro" id="IPR038330">
    <property type="entry name" value="TspO/MBR-related_sf"/>
</dbReference>
<dbReference type="Gene3D" id="1.20.1260.100">
    <property type="entry name" value="TspO/MBR protein"/>
    <property type="match status" value="1"/>
</dbReference>
<dbReference type="GeneID" id="119737232"/>
<dbReference type="RefSeq" id="XP_038067350.1">
    <property type="nucleotide sequence ID" value="XM_038211422.1"/>
</dbReference>
<reference evidence="2" key="1">
    <citation type="submission" date="2022-11" db="UniProtKB">
        <authorList>
            <consortium name="EnsemblMetazoa"/>
        </authorList>
    </citation>
    <scope>IDENTIFICATION</scope>
</reference>
<keyword evidence="1" id="KW-0472">Membrane</keyword>
<feature type="transmembrane region" description="Helical" evidence="1">
    <location>
        <begin position="216"/>
        <end position="236"/>
    </location>
</feature>
<feature type="transmembrane region" description="Helical" evidence="1">
    <location>
        <begin position="108"/>
        <end position="131"/>
    </location>
</feature>
<organism evidence="2 3">
    <name type="scientific">Patiria miniata</name>
    <name type="common">Bat star</name>
    <name type="synonym">Asterina miniata</name>
    <dbReference type="NCBI Taxonomy" id="46514"/>
    <lineage>
        <taxon>Eukaryota</taxon>
        <taxon>Metazoa</taxon>
        <taxon>Echinodermata</taxon>
        <taxon>Eleutherozoa</taxon>
        <taxon>Asterozoa</taxon>
        <taxon>Asteroidea</taxon>
        <taxon>Valvatacea</taxon>
        <taxon>Valvatida</taxon>
        <taxon>Asterinidae</taxon>
        <taxon>Patiria</taxon>
    </lineage>
</organism>
<protein>
    <submittedName>
        <fullName evidence="2">Uncharacterized protein</fullName>
    </submittedName>
</protein>
<feature type="transmembrane region" description="Helical" evidence="1">
    <location>
        <begin position="189"/>
        <end position="210"/>
    </location>
</feature>
<accession>A0A914ATH9</accession>
<dbReference type="AlphaFoldDB" id="A0A914ATH9"/>
<dbReference type="EnsemblMetazoa" id="XM_038211422.1">
    <property type="protein sequence ID" value="XP_038067350.1"/>
    <property type="gene ID" value="LOC119737232"/>
</dbReference>
<feature type="transmembrane region" description="Helical" evidence="1">
    <location>
        <begin position="137"/>
        <end position="158"/>
    </location>
</feature>
<dbReference type="PANTHER" id="PTHR33802">
    <property type="entry name" value="SI:CH211-161H7.5-RELATED"/>
    <property type="match status" value="1"/>
</dbReference>
<keyword evidence="1" id="KW-1133">Transmembrane helix</keyword>
<dbReference type="OMA" id="IVWPIIY"/>
<dbReference type="OrthoDB" id="5586934at2759"/>
<evidence type="ECO:0000256" key="1">
    <source>
        <dbReference type="SAM" id="Phobius"/>
    </source>
</evidence>
<dbReference type="Proteomes" id="UP000887568">
    <property type="component" value="Unplaced"/>
</dbReference>